<protein>
    <submittedName>
        <fullName evidence="1">Uncharacterized protein</fullName>
    </submittedName>
</protein>
<gene>
    <name evidence="1" type="ordered locus">Palpr_0256</name>
</gene>
<proteinExistence type="predicted"/>
<dbReference type="KEGG" id="ppn:Palpr_0256"/>
<dbReference type="Proteomes" id="UP000008718">
    <property type="component" value="Chromosome"/>
</dbReference>
<dbReference type="HOGENOM" id="CLU_3237052_0_0_10"/>
<organism evidence="1 2">
    <name type="scientific">Paludibacter propionicigenes (strain DSM 17365 / JCM 13257 / WB4)</name>
    <dbReference type="NCBI Taxonomy" id="694427"/>
    <lineage>
        <taxon>Bacteria</taxon>
        <taxon>Pseudomonadati</taxon>
        <taxon>Bacteroidota</taxon>
        <taxon>Bacteroidia</taxon>
        <taxon>Bacteroidales</taxon>
        <taxon>Paludibacteraceae</taxon>
        <taxon>Paludibacter</taxon>
    </lineage>
</organism>
<accession>E4T137</accession>
<evidence type="ECO:0000313" key="1">
    <source>
        <dbReference type="EMBL" id="ADQ78418.1"/>
    </source>
</evidence>
<evidence type="ECO:0000313" key="2">
    <source>
        <dbReference type="Proteomes" id="UP000008718"/>
    </source>
</evidence>
<dbReference type="AlphaFoldDB" id="E4T137"/>
<sequence>MYKNTLLLVLLIELIILNFAGKGKGLYSTLKMEIIKTVQILIL</sequence>
<reference key="1">
    <citation type="submission" date="2010-11" db="EMBL/GenBank/DDBJ databases">
        <title>The complete genome of Paludibacter propionicigenes DSM 17365.</title>
        <authorList>
            <consortium name="US DOE Joint Genome Institute (JGI-PGF)"/>
            <person name="Lucas S."/>
            <person name="Copeland A."/>
            <person name="Lapidus A."/>
            <person name="Bruce D."/>
            <person name="Goodwin L."/>
            <person name="Pitluck S."/>
            <person name="Kyrpides N."/>
            <person name="Mavromatis K."/>
            <person name="Ivanova N."/>
            <person name="Munk A.C."/>
            <person name="Brettin T."/>
            <person name="Detter J.C."/>
            <person name="Han C."/>
            <person name="Tapia R."/>
            <person name="Land M."/>
            <person name="Hauser L."/>
            <person name="Markowitz V."/>
            <person name="Cheng J.-F."/>
            <person name="Hugenholtz P."/>
            <person name="Woyke T."/>
            <person name="Wu D."/>
            <person name="Gronow S."/>
            <person name="Wellnitz S."/>
            <person name="Brambilla E."/>
            <person name="Klenk H.-P."/>
            <person name="Eisen J.A."/>
        </authorList>
    </citation>
    <scope>NUCLEOTIDE SEQUENCE</scope>
    <source>
        <strain>WB4</strain>
    </source>
</reference>
<name>E4T137_PALPW</name>
<keyword evidence="2" id="KW-1185">Reference proteome</keyword>
<dbReference type="EMBL" id="CP002345">
    <property type="protein sequence ID" value="ADQ78418.1"/>
    <property type="molecule type" value="Genomic_DNA"/>
</dbReference>
<reference evidence="1 2" key="2">
    <citation type="journal article" date="2011" name="Stand. Genomic Sci.">
        <title>Complete genome sequence of Paludibacter propionicigenes type strain (WB4).</title>
        <authorList>
            <person name="Gronow S."/>
            <person name="Munk C."/>
            <person name="Lapidus A."/>
            <person name="Nolan M."/>
            <person name="Lucas S."/>
            <person name="Hammon N."/>
            <person name="Deshpande S."/>
            <person name="Cheng J.F."/>
            <person name="Tapia R."/>
            <person name="Han C."/>
            <person name="Goodwin L."/>
            <person name="Pitluck S."/>
            <person name="Liolios K."/>
            <person name="Ivanova N."/>
            <person name="Mavromatis K."/>
            <person name="Mikhailova N."/>
            <person name="Pati A."/>
            <person name="Chen A."/>
            <person name="Palaniappan K."/>
            <person name="Land M."/>
            <person name="Hauser L."/>
            <person name="Chang Y.J."/>
            <person name="Jeffries C.D."/>
            <person name="Brambilla E."/>
            <person name="Rohde M."/>
            <person name="Goker M."/>
            <person name="Detter J.C."/>
            <person name="Woyke T."/>
            <person name="Bristow J."/>
            <person name="Eisen J.A."/>
            <person name="Markowitz V."/>
            <person name="Hugenholtz P."/>
            <person name="Kyrpides N.C."/>
            <person name="Klenk H.P."/>
        </authorList>
    </citation>
    <scope>NUCLEOTIDE SEQUENCE [LARGE SCALE GENOMIC DNA]</scope>
    <source>
        <strain evidence="2">DSM 17365 / JCM 13257 / WB4</strain>
    </source>
</reference>